<dbReference type="Pfam" id="PF00144">
    <property type="entry name" value="Beta-lactamase"/>
    <property type="match status" value="1"/>
</dbReference>
<evidence type="ECO:0000313" key="3">
    <source>
        <dbReference type="Proteomes" id="UP000426246"/>
    </source>
</evidence>
<organism evidence="2 3">
    <name type="scientific">Paenibacillus psychroresistens</name>
    <dbReference type="NCBI Taxonomy" id="1778678"/>
    <lineage>
        <taxon>Bacteria</taxon>
        <taxon>Bacillati</taxon>
        <taxon>Bacillota</taxon>
        <taxon>Bacilli</taxon>
        <taxon>Bacillales</taxon>
        <taxon>Paenibacillaceae</taxon>
        <taxon>Paenibacillus</taxon>
    </lineage>
</organism>
<keyword evidence="3" id="KW-1185">Reference proteome</keyword>
<evidence type="ECO:0000313" key="2">
    <source>
        <dbReference type="EMBL" id="QGQ94201.1"/>
    </source>
</evidence>
<dbReference type="AlphaFoldDB" id="A0A6B8RCH8"/>
<dbReference type="Gene3D" id="3.40.710.10">
    <property type="entry name" value="DD-peptidase/beta-lactamase superfamily"/>
    <property type="match status" value="1"/>
</dbReference>
<dbReference type="SUPFAM" id="SSF56601">
    <property type="entry name" value="beta-lactamase/transpeptidase-like"/>
    <property type="match status" value="1"/>
</dbReference>
<feature type="domain" description="Beta-lactamase-related" evidence="1">
    <location>
        <begin position="15"/>
        <end position="179"/>
    </location>
</feature>
<reference evidence="3" key="1">
    <citation type="submission" date="2018-11" db="EMBL/GenBank/DDBJ databases">
        <title>Complete genome sequence of Paenibacillus sp. ML311-T8.</title>
        <authorList>
            <person name="Nam Y.-D."/>
            <person name="Kang J."/>
            <person name="Chung W.-H."/>
            <person name="Park Y.S."/>
        </authorList>
    </citation>
    <scope>NUCLEOTIDE SEQUENCE [LARGE SCALE GENOMIC DNA]</scope>
    <source>
        <strain evidence="3">ML311-T8</strain>
    </source>
</reference>
<dbReference type="KEGG" id="ppsc:EHS13_04400"/>
<dbReference type="InterPro" id="IPR001466">
    <property type="entry name" value="Beta-lactam-related"/>
</dbReference>
<dbReference type="OrthoDB" id="9773047at2"/>
<dbReference type="Proteomes" id="UP000426246">
    <property type="component" value="Chromosome"/>
</dbReference>
<dbReference type="InterPro" id="IPR050789">
    <property type="entry name" value="Diverse_Enzym_Activities"/>
</dbReference>
<dbReference type="EMBL" id="CP034235">
    <property type="protein sequence ID" value="QGQ94201.1"/>
    <property type="molecule type" value="Genomic_DNA"/>
</dbReference>
<sequence>MNILKSKVAQMMRTKDWTAHLADIDMNGVPGMSFQYKEWDVMLLSAVIGKAFGGTAYDFVQKYLYEPLAITSGEWPQSPCGFSYIHMNGEENANLSARDLAKIGLLFLEKGVYNGKQLISAGFVEQAVTPMYENVAIGSSKNTDSYGFLWWLFQEGYGCRGSGGQEINVIPANNYVSVIQAVPTSSAKAYGDVEENILKKAIVH</sequence>
<dbReference type="InterPro" id="IPR012338">
    <property type="entry name" value="Beta-lactam/transpept-like"/>
</dbReference>
<name>A0A6B8RCH8_9BACL</name>
<gene>
    <name evidence="2" type="ORF">EHS13_04400</name>
</gene>
<dbReference type="RefSeq" id="WP_155699199.1">
    <property type="nucleotide sequence ID" value="NZ_CP034235.1"/>
</dbReference>
<dbReference type="PANTHER" id="PTHR43283:SF7">
    <property type="entry name" value="BETA-LACTAMASE-RELATED DOMAIN-CONTAINING PROTEIN"/>
    <property type="match status" value="1"/>
</dbReference>
<accession>A0A6B8RCH8</accession>
<proteinExistence type="predicted"/>
<dbReference type="PANTHER" id="PTHR43283">
    <property type="entry name" value="BETA-LACTAMASE-RELATED"/>
    <property type="match status" value="1"/>
</dbReference>
<protein>
    <recommendedName>
        <fullName evidence="1">Beta-lactamase-related domain-containing protein</fullName>
    </recommendedName>
</protein>
<evidence type="ECO:0000259" key="1">
    <source>
        <dbReference type="Pfam" id="PF00144"/>
    </source>
</evidence>